<dbReference type="SUPFAM" id="SSF56112">
    <property type="entry name" value="Protein kinase-like (PK-like)"/>
    <property type="match status" value="1"/>
</dbReference>
<dbReference type="PANTHER" id="PTHR24347">
    <property type="entry name" value="SERINE/THREONINE-PROTEIN KINASE"/>
    <property type="match status" value="1"/>
</dbReference>
<dbReference type="EMBL" id="HBGW01039364">
    <property type="protein sequence ID" value="CAD9563761.1"/>
    <property type="molecule type" value="Transcribed_RNA"/>
</dbReference>
<dbReference type="GO" id="GO:0005524">
    <property type="term" value="F:ATP binding"/>
    <property type="evidence" value="ECO:0007669"/>
    <property type="project" value="InterPro"/>
</dbReference>
<name>A0A7S2K1M6_9DINO</name>
<evidence type="ECO:0000259" key="1">
    <source>
        <dbReference type="PROSITE" id="PS50011"/>
    </source>
</evidence>
<dbReference type="SMART" id="SM00220">
    <property type="entry name" value="S_TKc"/>
    <property type="match status" value="1"/>
</dbReference>
<reference evidence="2" key="1">
    <citation type="submission" date="2021-01" db="EMBL/GenBank/DDBJ databases">
        <authorList>
            <person name="Corre E."/>
            <person name="Pelletier E."/>
            <person name="Niang G."/>
            <person name="Scheremetjew M."/>
            <person name="Finn R."/>
            <person name="Kale V."/>
            <person name="Holt S."/>
            <person name="Cochrane G."/>
            <person name="Meng A."/>
            <person name="Brown T."/>
            <person name="Cohen L."/>
        </authorList>
    </citation>
    <scope>NUCLEOTIDE SEQUENCE</scope>
    <source>
        <strain evidence="2">RCC3387</strain>
    </source>
</reference>
<protein>
    <recommendedName>
        <fullName evidence="1">Protein kinase domain-containing protein</fullName>
    </recommendedName>
</protein>
<dbReference type="Gene3D" id="1.10.510.10">
    <property type="entry name" value="Transferase(Phosphotransferase) domain 1"/>
    <property type="match status" value="1"/>
</dbReference>
<dbReference type="PROSITE" id="PS00108">
    <property type="entry name" value="PROTEIN_KINASE_ST"/>
    <property type="match status" value="1"/>
</dbReference>
<dbReference type="InterPro" id="IPR000719">
    <property type="entry name" value="Prot_kinase_dom"/>
</dbReference>
<feature type="domain" description="Protein kinase" evidence="1">
    <location>
        <begin position="32"/>
        <end position="289"/>
    </location>
</feature>
<organism evidence="2">
    <name type="scientific">Zooxanthella nutricula</name>
    <dbReference type="NCBI Taxonomy" id="1333877"/>
    <lineage>
        <taxon>Eukaryota</taxon>
        <taxon>Sar</taxon>
        <taxon>Alveolata</taxon>
        <taxon>Dinophyceae</taxon>
        <taxon>Peridiniales</taxon>
        <taxon>Peridiniales incertae sedis</taxon>
        <taxon>Zooxanthella</taxon>
    </lineage>
</organism>
<dbReference type="AlphaFoldDB" id="A0A7S2K1M6"/>
<sequence length="357" mass="39430">MEVFAPPPRVEAPGDAEKEVVLQSSLVNGRYATTDHLIYRGLASTIYLAVDRTSSLQVGVKVLMKRNFDSDAERLNAMREIQVHSAVPPHHNIIQLLASEESPDAFLLVTPFTPHGDLWDLTRYGQTYCELQVRNCTAQILAALAHIHTKCGVVHGDIKPQNFLLFRHRKRYSMQLCDFGLAERPEAADGGLVAFHGVRGTSGWLAPEMLAHRDYGVALDLFATGLIVFRMLGGYPPFDPPSNFSDTVDFDERCWCHVGPLCRQIIVQLLNLDPICRGTAAELSNHEWVSGLPPIEPTEEQLKQLSAFGPPPATDVLFWHAGEVPNPHLCNSYVNLSGLASLAGDHDMDEDVEMSGS</sequence>
<dbReference type="Pfam" id="PF00069">
    <property type="entry name" value="Pkinase"/>
    <property type="match status" value="1"/>
</dbReference>
<dbReference type="PROSITE" id="PS50011">
    <property type="entry name" value="PROTEIN_KINASE_DOM"/>
    <property type="match status" value="1"/>
</dbReference>
<dbReference type="GO" id="GO:0004672">
    <property type="term" value="F:protein kinase activity"/>
    <property type="evidence" value="ECO:0007669"/>
    <property type="project" value="InterPro"/>
</dbReference>
<accession>A0A7S2K1M6</accession>
<dbReference type="InterPro" id="IPR008271">
    <property type="entry name" value="Ser/Thr_kinase_AS"/>
</dbReference>
<dbReference type="InterPro" id="IPR011009">
    <property type="entry name" value="Kinase-like_dom_sf"/>
</dbReference>
<proteinExistence type="predicted"/>
<gene>
    <name evidence="2" type="ORF">BRAN1462_LOCUS24858</name>
</gene>
<evidence type="ECO:0000313" key="2">
    <source>
        <dbReference type="EMBL" id="CAD9563761.1"/>
    </source>
</evidence>